<keyword evidence="11 16" id="KW-0915">Sodium</keyword>
<comment type="function">
    <text evidence="16">NQR complex catalyzes the reduction of ubiquinone-1 to ubiquinol by two successive reactions, coupled with the transport of Na(+) ions from the cytoplasm to the periplasm. NqrA to NqrE are probably involved in the second step, the conversion of ubisemiquinone to ubiquinol.</text>
</comment>
<feature type="domain" description="FMN-binding" evidence="18">
    <location>
        <begin position="149"/>
        <end position="249"/>
    </location>
</feature>
<evidence type="ECO:0000256" key="17">
    <source>
        <dbReference type="PIRNR" id="PIRNR009437"/>
    </source>
</evidence>
<evidence type="ECO:0000256" key="9">
    <source>
        <dbReference type="ARBA" id="ARBA00022989"/>
    </source>
</evidence>
<keyword evidence="5 16" id="KW-0285">Flavoprotein</keyword>
<keyword evidence="7 16" id="KW-0812">Transmembrane</keyword>
<evidence type="ECO:0000256" key="3">
    <source>
        <dbReference type="ARBA" id="ARBA00022519"/>
    </source>
</evidence>
<dbReference type="InterPro" id="IPR007329">
    <property type="entry name" value="FMN-bd"/>
</dbReference>
<dbReference type="HAMAP" id="MF_00427">
    <property type="entry name" value="NqrC"/>
    <property type="match status" value="1"/>
</dbReference>
<keyword evidence="10 16" id="KW-0520">NAD</keyword>
<evidence type="ECO:0000256" key="4">
    <source>
        <dbReference type="ARBA" id="ARBA00022553"/>
    </source>
</evidence>
<keyword evidence="3" id="KW-0997">Cell inner membrane</keyword>
<dbReference type="SMART" id="SM00900">
    <property type="entry name" value="FMN_bind"/>
    <property type="match status" value="1"/>
</dbReference>
<evidence type="ECO:0000313" key="19">
    <source>
        <dbReference type="EMBL" id="RZO20642.1"/>
    </source>
</evidence>
<sequence>MNDSITKTLAVAFSICLICSLVVSVAAVSLRDMQNENKANDKKIKILQAARIYDSNIDVKDQFDQLEVMYLDFNKGEVLKNDVLESFLLEHKNDYDQLSATRKEEYSTKLNTSEDIAIIKSRENVGKFFLLRNEDQTIDKVILPIRGYGLWGTLFGYISIEEDFNTIAGLEFYDHKETPGLGAEVDNPKWKSQWPGKKIFIDNDVSIEVIKGKVDPDDVNIAYKVDGLSGATLTSRGVTNMIKYWFSDSGYAKLFSELNYES</sequence>
<dbReference type="NCBIfam" id="NF003749">
    <property type="entry name" value="PRK05346.1-5"/>
    <property type="match status" value="1"/>
</dbReference>
<dbReference type="GO" id="GO:0010181">
    <property type="term" value="F:FMN binding"/>
    <property type="evidence" value="ECO:0007669"/>
    <property type="project" value="UniProtKB-UniRule"/>
</dbReference>
<dbReference type="PANTHER" id="PTHR37838:SF1">
    <property type="entry name" value="NA(+)-TRANSLOCATING NADH-QUINONE REDUCTASE SUBUNIT C"/>
    <property type="match status" value="1"/>
</dbReference>
<keyword evidence="14 16" id="KW-0472">Membrane</keyword>
<dbReference type="NCBIfam" id="TIGR01938">
    <property type="entry name" value="nqrC"/>
    <property type="match status" value="1"/>
</dbReference>
<evidence type="ECO:0000256" key="1">
    <source>
        <dbReference type="ARBA" id="ARBA00022448"/>
    </source>
</evidence>
<evidence type="ECO:0000256" key="8">
    <source>
        <dbReference type="ARBA" id="ARBA00022967"/>
    </source>
</evidence>
<keyword evidence="4 16" id="KW-0597">Phosphoprotein</keyword>
<evidence type="ECO:0000256" key="2">
    <source>
        <dbReference type="ARBA" id="ARBA00022475"/>
    </source>
</evidence>
<comment type="cofactor">
    <cofactor evidence="16 17">
        <name>FMN</name>
        <dbReference type="ChEBI" id="CHEBI:58210"/>
    </cofactor>
</comment>
<keyword evidence="9 16" id="KW-1133">Transmembrane helix</keyword>
<dbReference type="EMBL" id="SHBI01000014">
    <property type="protein sequence ID" value="RZO20642.1"/>
    <property type="molecule type" value="Genomic_DNA"/>
</dbReference>
<evidence type="ECO:0000256" key="14">
    <source>
        <dbReference type="ARBA" id="ARBA00023136"/>
    </source>
</evidence>
<evidence type="ECO:0000259" key="18">
    <source>
        <dbReference type="SMART" id="SM00900"/>
    </source>
</evidence>
<evidence type="ECO:0000256" key="5">
    <source>
        <dbReference type="ARBA" id="ARBA00022630"/>
    </source>
</evidence>
<evidence type="ECO:0000256" key="6">
    <source>
        <dbReference type="ARBA" id="ARBA00022643"/>
    </source>
</evidence>
<comment type="subcellular location">
    <subcellularLocation>
        <location evidence="16">Cell membrane</location>
        <topology evidence="16">Single-pass membrane protein</topology>
    </subcellularLocation>
</comment>
<dbReference type="AlphaFoldDB" id="A0A520MHE0"/>
<evidence type="ECO:0000313" key="20">
    <source>
        <dbReference type="Proteomes" id="UP000315782"/>
    </source>
</evidence>
<proteinExistence type="inferred from homology"/>
<evidence type="ECO:0000256" key="13">
    <source>
        <dbReference type="ARBA" id="ARBA00023075"/>
    </source>
</evidence>
<evidence type="ECO:0000256" key="11">
    <source>
        <dbReference type="ARBA" id="ARBA00023053"/>
    </source>
</evidence>
<evidence type="ECO:0000256" key="16">
    <source>
        <dbReference type="HAMAP-Rule" id="MF_00427"/>
    </source>
</evidence>
<dbReference type="Pfam" id="PF04205">
    <property type="entry name" value="FMN_bind"/>
    <property type="match status" value="1"/>
</dbReference>
<dbReference type="Proteomes" id="UP000315782">
    <property type="component" value="Unassembled WGS sequence"/>
</dbReference>
<organism evidence="19 20">
    <name type="scientific">SAR86 cluster bacterium</name>
    <dbReference type="NCBI Taxonomy" id="2030880"/>
    <lineage>
        <taxon>Bacteria</taxon>
        <taxon>Pseudomonadati</taxon>
        <taxon>Pseudomonadota</taxon>
        <taxon>Gammaproteobacteria</taxon>
        <taxon>SAR86 cluster</taxon>
    </lineage>
</organism>
<dbReference type="GO" id="GO:0016655">
    <property type="term" value="F:oxidoreductase activity, acting on NAD(P)H, quinone or similar compound as acceptor"/>
    <property type="evidence" value="ECO:0007669"/>
    <property type="project" value="UniProtKB-UniRule"/>
</dbReference>
<comment type="catalytic activity">
    <reaction evidence="16 17">
        <text>a ubiquinone + n Na(+)(in) + NADH + H(+) = a ubiquinol + n Na(+)(out) + NAD(+)</text>
        <dbReference type="Rhea" id="RHEA:47748"/>
        <dbReference type="Rhea" id="RHEA-COMP:9565"/>
        <dbReference type="Rhea" id="RHEA-COMP:9566"/>
        <dbReference type="ChEBI" id="CHEBI:15378"/>
        <dbReference type="ChEBI" id="CHEBI:16389"/>
        <dbReference type="ChEBI" id="CHEBI:17976"/>
        <dbReference type="ChEBI" id="CHEBI:29101"/>
        <dbReference type="ChEBI" id="CHEBI:57540"/>
        <dbReference type="ChEBI" id="CHEBI:57945"/>
        <dbReference type="EC" id="7.2.1.1"/>
    </reaction>
</comment>
<dbReference type="GO" id="GO:0006814">
    <property type="term" value="P:sodium ion transport"/>
    <property type="evidence" value="ECO:0007669"/>
    <property type="project" value="UniProtKB-UniRule"/>
</dbReference>
<keyword evidence="13 16" id="KW-0830">Ubiquinone</keyword>
<keyword evidence="1 16" id="KW-0813">Transport</keyword>
<keyword evidence="12 16" id="KW-0406">Ion transport</keyword>
<comment type="caution">
    <text evidence="16">Lacks conserved residue(s) required for the propagation of feature annotation.</text>
</comment>
<dbReference type="PANTHER" id="PTHR37838">
    <property type="entry name" value="NA(+)-TRANSLOCATING NADH-QUINONE REDUCTASE SUBUNIT C"/>
    <property type="match status" value="1"/>
</dbReference>
<keyword evidence="8 16" id="KW-1278">Translocase</keyword>
<dbReference type="PIRSF" id="PIRSF009437">
    <property type="entry name" value="NQR-1_subunit_C"/>
    <property type="match status" value="1"/>
</dbReference>
<keyword evidence="2 16" id="KW-1003">Cell membrane</keyword>
<comment type="similarity">
    <text evidence="16 17">Belongs to the NqrC family.</text>
</comment>
<evidence type="ECO:0000256" key="12">
    <source>
        <dbReference type="ARBA" id="ARBA00023065"/>
    </source>
</evidence>
<accession>A0A520MHE0</accession>
<dbReference type="GO" id="GO:0005886">
    <property type="term" value="C:plasma membrane"/>
    <property type="evidence" value="ECO:0007669"/>
    <property type="project" value="UniProtKB-SubCell"/>
</dbReference>
<evidence type="ECO:0000256" key="10">
    <source>
        <dbReference type="ARBA" id="ARBA00023027"/>
    </source>
</evidence>
<reference evidence="19 20" key="1">
    <citation type="submission" date="2019-02" db="EMBL/GenBank/DDBJ databases">
        <title>Prokaryotic population dynamics and viral predation in marine succession experiment using metagenomics: the confinement effect.</title>
        <authorList>
            <person name="Haro-Moreno J.M."/>
            <person name="Rodriguez-Valera F."/>
            <person name="Lopez-Perez M."/>
        </authorList>
    </citation>
    <scope>NUCLEOTIDE SEQUENCE [LARGE SCALE GENOMIC DNA]</scope>
    <source>
        <strain evidence="19">MED-G163</strain>
    </source>
</reference>
<feature type="modified residue" description="FMN phosphoryl threonine" evidence="16">
    <location>
        <position position="232"/>
    </location>
</feature>
<evidence type="ECO:0000256" key="7">
    <source>
        <dbReference type="ARBA" id="ARBA00022692"/>
    </source>
</evidence>
<protein>
    <recommendedName>
        <fullName evidence="16 17">Na(+)-translocating NADH-quinone reductase subunit C</fullName>
        <shortName evidence="16 17">Na(+)-NQR subunit C</shortName>
        <shortName evidence="16 17">Na(+)-translocating NQR subunit C</shortName>
        <ecNumber evidence="16 17">7.2.1.1</ecNumber>
    </recommendedName>
    <alternativeName>
        <fullName evidence="16 17">NQR complex subunit C</fullName>
    </alternativeName>
    <alternativeName>
        <fullName evidence="16 17">NQR-1 subunit C</fullName>
    </alternativeName>
</protein>
<dbReference type="InterPro" id="IPR010204">
    <property type="entry name" value="NqrC"/>
</dbReference>
<keyword evidence="6 16" id="KW-0288">FMN</keyword>
<comment type="subunit">
    <text evidence="16 17">Composed of six subunits; NqrA, NqrB, NqrC, NqrD, NqrE and NqrF.</text>
</comment>
<keyword evidence="15 16" id="KW-0739">Sodium transport</keyword>
<evidence type="ECO:0000256" key="15">
    <source>
        <dbReference type="ARBA" id="ARBA00023201"/>
    </source>
</evidence>
<gene>
    <name evidence="16" type="primary">nqrC</name>
    <name evidence="19" type="ORF">EVA96_02550</name>
</gene>
<dbReference type="EC" id="7.2.1.1" evidence="16 17"/>
<name>A0A520MHE0_9GAMM</name>
<comment type="caution">
    <text evidence="19">The sequence shown here is derived from an EMBL/GenBank/DDBJ whole genome shotgun (WGS) entry which is preliminary data.</text>
</comment>